<keyword evidence="3" id="KW-1185">Reference proteome</keyword>
<dbReference type="Pfam" id="PF05389">
    <property type="entry name" value="MecA"/>
    <property type="match status" value="1"/>
</dbReference>
<dbReference type="Gene3D" id="3.30.70.1950">
    <property type="match status" value="1"/>
</dbReference>
<comment type="similarity">
    <text evidence="1">Belongs to the MecA family.</text>
</comment>
<dbReference type="EMBL" id="JBEPMJ010000013">
    <property type="protein sequence ID" value="MET3750704.1"/>
    <property type="molecule type" value="Genomic_DNA"/>
</dbReference>
<evidence type="ECO:0000256" key="1">
    <source>
        <dbReference type="ARBA" id="ARBA00005397"/>
    </source>
</evidence>
<name>A0ABV2M2S7_9FIRM</name>
<sequence>MKIEKINENQIRCTLTREDLELHQIRLSELAYGSERAKKLFRDMMEQAQLEFGFEADNIPLMIEAIPVTTDSIILIITKVEDPEELDTRFSKFTPFKDQGQGDPVSLDGADNIIDLFQKLCESKLKTLSKKNSAEDKKSAEEKPEQETPAVNVIRLFVFSRLDDVIAAAHGLNGFFTGQNTLYRNTENETYLLVLHQSETSPEDFNRVCNILSEYGSSKAFTVSGEAYLKEHGKLVSANALQQLVQL</sequence>
<organism evidence="2 3">
    <name type="scientific">Blautia caecimuris</name>
    <dbReference type="NCBI Taxonomy" id="1796615"/>
    <lineage>
        <taxon>Bacteria</taxon>
        <taxon>Bacillati</taxon>
        <taxon>Bacillota</taxon>
        <taxon>Clostridia</taxon>
        <taxon>Lachnospirales</taxon>
        <taxon>Lachnospiraceae</taxon>
        <taxon>Blautia</taxon>
    </lineage>
</organism>
<dbReference type="Proteomes" id="UP001549106">
    <property type="component" value="Unassembled WGS sequence"/>
</dbReference>
<evidence type="ECO:0000313" key="3">
    <source>
        <dbReference type="Proteomes" id="UP001549106"/>
    </source>
</evidence>
<dbReference type="PANTHER" id="PTHR39161:SF1">
    <property type="entry name" value="ADAPTER PROTEIN MECA 1"/>
    <property type="match status" value="1"/>
</dbReference>
<dbReference type="InterPro" id="IPR038471">
    <property type="entry name" value="MecA_C_sf"/>
</dbReference>
<dbReference type="RefSeq" id="WP_178709440.1">
    <property type="nucleotide sequence ID" value="NZ_BAABXP010000001.1"/>
</dbReference>
<proteinExistence type="inferred from homology"/>
<gene>
    <name evidence="2" type="ORF">ABID24_001957</name>
</gene>
<accession>A0ABV2M2S7</accession>
<dbReference type="InterPro" id="IPR008681">
    <property type="entry name" value="Neg-reg_MecA"/>
</dbReference>
<comment type="caution">
    <text evidence="2">The sequence shown here is derived from an EMBL/GenBank/DDBJ whole genome shotgun (WGS) entry which is preliminary data.</text>
</comment>
<reference evidence="2 3" key="1">
    <citation type="submission" date="2024-06" db="EMBL/GenBank/DDBJ databases">
        <title>Genomic Encyclopedia of Type Strains, Phase IV (KMG-IV): sequencing the most valuable type-strain genomes for metagenomic binning, comparative biology and taxonomic classification.</title>
        <authorList>
            <person name="Goeker M."/>
        </authorList>
    </citation>
    <scope>NUCLEOTIDE SEQUENCE [LARGE SCALE GENOMIC DNA]</scope>
    <source>
        <strain evidence="2 3">DSM 29492</strain>
    </source>
</reference>
<dbReference type="PANTHER" id="PTHR39161">
    <property type="entry name" value="ADAPTER PROTEIN MECA"/>
    <property type="match status" value="1"/>
</dbReference>
<evidence type="ECO:0000313" key="2">
    <source>
        <dbReference type="EMBL" id="MET3750704.1"/>
    </source>
</evidence>
<protein>
    <submittedName>
        <fullName evidence="2">Adapter protein MecA 1/2</fullName>
    </submittedName>
</protein>